<evidence type="ECO:0000313" key="4">
    <source>
        <dbReference type="Proteomes" id="UP000815677"/>
    </source>
</evidence>
<dbReference type="InterPro" id="IPR036291">
    <property type="entry name" value="NAD(P)-bd_dom_sf"/>
</dbReference>
<dbReference type="PANTHER" id="PTHR24320:SF283">
    <property type="entry name" value="RETINOL DEHYDROGENASE 11"/>
    <property type="match status" value="1"/>
</dbReference>
<protein>
    <recommendedName>
        <fullName evidence="5">NAD(P)-binding protein</fullName>
    </recommendedName>
</protein>
<proteinExistence type="inferred from homology"/>
<dbReference type="Proteomes" id="UP000815677">
    <property type="component" value="Unassembled WGS sequence"/>
</dbReference>
<gene>
    <name evidence="3" type="ORF">MCHLO_09272</name>
</gene>
<dbReference type="Gene3D" id="3.40.50.720">
    <property type="entry name" value="NAD(P)-binding Rossmann-like Domain"/>
    <property type="match status" value="2"/>
</dbReference>
<name>A0ABQ0LM56_MYCCL</name>
<dbReference type="SUPFAM" id="SSF51735">
    <property type="entry name" value="NAD(P)-binding Rossmann-fold domains"/>
    <property type="match status" value="1"/>
</dbReference>
<dbReference type="PANTHER" id="PTHR24320">
    <property type="entry name" value="RETINOL DEHYDROGENASE"/>
    <property type="match status" value="1"/>
</dbReference>
<keyword evidence="2" id="KW-0560">Oxidoreductase</keyword>
<comment type="similarity">
    <text evidence="1">Belongs to the short-chain dehydrogenases/reductases (SDR) family.</text>
</comment>
<sequence>MSRFTAETTASEVASAFSREIKGKNVLITGTSLNGIGFETALAIAKYADLVILAGQSDERLKLSEAAILKENPAAKIQRLLIDLSSQSSLATNHVGPFLFTKLVLAKLLERRGAQADGITVTPRVIFVSSNAHLIGAGVDFTRLQALASASSAIERQQAEEKAYKSSQDAYYQSKSANILTGIELSRRANGKILAYSLHPGIILTNNTQSTEPNSIAAMQAMEIFDAEGKPVKEVPWITQAQGAATTVAAAFDPSLVATPGAYLKDCVVARDFVASHSSDLTNASRLWQLTETIVGEKFEL</sequence>
<reference evidence="3" key="1">
    <citation type="submission" date="2014-09" db="EMBL/GenBank/DDBJ databases">
        <title>Genome sequence of the luminous mushroom Mycena chlorophos for searching fungal bioluminescence genes.</title>
        <authorList>
            <person name="Tanaka Y."/>
            <person name="Kasuga D."/>
            <person name="Oba Y."/>
            <person name="Hase S."/>
            <person name="Sato K."/>
            <person name="Oba Y."/>
            <person name="Sakakibara Y."/>
        </authorList>
    </citation>
    <scope>NUCLEOTIDE SEQUENCE</scope>
</reference>
<organism evidence="3 4">
    <name type="scientific">Mycena chlorophos</name>
    <name type="common">Agaric fungus</name>
    <name type="synonym">Agaricus chlorophos</name>
    <dbReference type="NCBI Taxonomy" id="658473"/>
    <lineage>
        <taxon>Eukaryota</taxon>
        <taxon>Fungi</taxon>
        <taxon>Dikarya</taxon>
        <taxon>Basidiomycota</taxon>
        <taxon>Agaricomycotina</taxon>
        <taxon>Agaricomycetes</taxon>
        <taxon>Agaricomycetidae</taxon>
        <taxon>Agaricales</taxon>
        <taxon>Marasmiineae</taxon>
        <taxon>Mycenaceae</taxon>
        <taxon>Mycena</taxon>
    </lineage>
</organism>
<evidence type="ECO:0000256" key="2">
    <source>
        <dbReference type="ARBA" id="ARBA00023002"/>
    </source>
</evidence>
<evidence type="ECO:0000313" key="3">
    <source>
        <dbReference type="EMBL" id="GAT52198.1"/>
    </source>
</evidence>
<evidence type="ECO:0000256" key="1">
    <source>
        <dbReference type="ARBA" id="ARBA00006484"/>
    </source>
</evidence>
<evidence type="ECO:0008006" key="5">
    <source>
        <dbReference type="Google" id="ProtNLM"/>
    </source>
</evidence>
<keyword evidence="4" id="KW-1185">Reference proteome</keyword>
<accession>A0ABQ0LM56</accession>
<dbReference type="EMBL" id="DF847621">
    <property type="protein sequence ID" value="GAT52198.1"/>
    <property type="molecule type" value="Genomic_DNA"/>
</dbReference>